<name>A0ABR3S6P3_9PLEO</name>
<reference evidence="1 2" key="1">
    <citation type="submission" date="2024-02" db="EMBL/GenBank/DDBJ databases">
        <title>De novo assembly and annotation of 12 fungi associated with fruit tree decline syndrome in Ontario, Canada.</title>
        <authorList>
            <person name="Sulman M."/>
            <person name="Ellouze W."/>
            <person name="Ilyukhin E."/>
        </authorList>
    </citation>
    <scope>NUCLEOTIDE SEQUENCE [LARGE SCALE GENOMIC DNA]</scope>
    <source>
        <strain evidence="1 2">M42-189</strain>
    </source>
</reference>
<dbReference type="Proteomes" id="UP001521785">
    <property type="component" value="Unassembled WGS sequence"/>
</dbReference>
<dbReference type="EMBL" id="JAKJXO020000001">
    <property type="protein sequence ID" value="KAL1611862.1"/>
    <property type="molecule type" value="Genomic_DNA"/>
</dbReference>
<keyword evidence="2" id="KW-1185">Reference proteome</keyword>
<evidence type="ECO:0000313" key="1">
    <source>
        <dbReference type="EMBL" id="KAL1611862.1"/>
    </source>
</evidence>
<comment type="caution">
    <text evidence="1">The sequence shown here is derived from an EMBL/GenBank/DDBJ whole genome shotgun (WGS) entry which is preliminary data.</text>
</comment>
<organism evidence="1 2">
    <name type="scientific">Paraconiothyrium brasiliense</name>
    <dbReference type="NCBI Taxonomy" id="300254"/>
    <lineage>
        <taxon>Eukaryota</taxon>
        <taxon>Fungi</taxon>
        <taxon>Dikarya</taxon>
        <taxon>Ascomycota</taxon>
        <taxon>Pezizomycotina</taxon>
        <taxon>Dothideomycetes</taxon>
        <taxon>Pleosporomycetidae</taxon>
        <taxon>Pleosporales</taxon>
        <taxon>Massarineae</taxon>
        <taxon>Didymosphaeriaceae</taxon>
        <taxon>Paraconiothyrium</taxon>
    </lineage>
</organism>
<accession>A0ABR3S6P3</accession>
<protein>
    <submittedName>
        <fullName evidence="1">Uncharacterized protein</fullName>
    </submittedName>
</protein>
<proteinExistence type="predicted"/>
<evidence type="ECO:0000313" key="2">
    <source>
        <dbReference type="Proteomes" id="UP001521785"/>
    </source>
</evidence>
<sequence>MIDRLEKLVKLQTDTSEKPYSIIHRLALANGYRSLGYPDLAAGDAYKALLLIDECAEEGEFHNEALEAATSDYQEQHSSSDEIVDEVIHWARTCCLKSA</sequence>
<gene>
    <name evidence="1" type="ORF">SLS60_000083</name>
</gene>